<dbReference type="Pfam" id="PF26449">
    <property type="entry name" value="DUF8128"/>
    <property type="match status" value="1"/>
</dbReference>
<feature type="domain" description="DUF8128" evidence="3">
    <location>
        <begin position="224"/>
        <end position="470"/>
    </location>
</feature>
<dbReference type="Pfam" id="PF12696">
    <property type="entry name" value="TraG-D_C"/>
    <property type="match status" value="1"/>
</dbReference>
<dbReference type="STRING" id="1798664.A3C93_03345"/>
<feature type="compositionally biased region" description="Pro residues" evidence="1">
    <location>
        <begin position="1324"/>
        <end position="1333"/>
    </location>
</feature>
<feature type="domain" description="TraD/TraG TraM recognition site" evidence="2">
    <location>
        <begin position="779"/>
        <end position="846"/>
    </location>
</feature>
<dbReference type="PANTHER" id="PTHR30121:SF11">
    <property type="entry name" value="AAA+ ATPASE DOMAIN-CONTAINING PROTEIN"/>
    <property type="match status" value="1"/>
</dbReference>
<name>A0A1G2DH82_9BACT</name>
<evidence type="ECO:0000313" key="4">
    <source>
        <dbReference type="EMBL" id="OGZ12321.1"/>
    </source>
</evidence>
<sequence>MEQTQGNNRFELPKFSSTEEELKYLRERVIEKERELQPSGEPPHPKAVVSREVIEYGKKVPEEVLAEHLIIENPQFEHAVERLSTLSHREKMRELYKILAEKGILNALKIVGAQNNPHIEDDFHGVLVEYVKTGGLVPGLDKERELSALLRTTLYEVTLPYMGAQEGSRESTFKEVILAMERFFIGVIPAEGASVTNFGPVSLELVLSNFSNDIVFYIGVRQEMKDLFIQQLLGSFPTAKVEECLKDYNIFNEFGVAVASSVAPSSNFVYPIQFADDAGKDPLTTILNSFTKIERDGEGAAIQLVMYPDQDKLAGKMKNAVRQMRQGVAISRAIDIPLSTGGTVVKSIGDFFSSPAKSGVKEAEPDQSKRDAVEKAITLIDEKLESPIVRTNMRIVVSGPSRERAEAIRTSIEAAFSQFNRPHGGGVKFVHVEKGKLQELLHNFTFRENDGSDALVLNTKELATIYHLPVTIAQHEAPQLKTVKASSAPAPSDLPSEGTLIGVNKYRGESREVRLTKPDRLRHLYTIGQTGTGKSVFLKNLAVQDILAGNGTCFIDPHGSDVQDVLAAVPKERIEDVIYFDPSYTARPLALNMLEYDINHPEQKIFVVNEMLAIFKKLYSSSPESMGPAFEQYFRNATMLVMEDPETGNTLLEIPRVLADPAFRNLKLSRCKNPIVVQFWRDIATKTSGESGLQNMIPYITNKFDVFISNDVMRPIIAQEQSSFNFRDIMDNKKILLVNLAKGKLGEMNANLIGLIIIGKFLMAAMSRVDSFGKELPDFYLYVDEFQNIATPSISAILSEARKYGLSLNLAHQFIAQLPEDIKAAVFGNVGNMIVFRVGTEDAEFLESQFAPIFKASDIMKIENRNAYAKILIHGKPVSPFNLEMLPPPAGHPEIVEQMKNLSYLKFGRDRKLVDDAIMQRYLSTTASKPAEAPKAPAPARAPSVASAVVPPAAVSVPLTPTPPPPTNIPTPAPLPPSPVAPSLPNTPFASAFAEATTPTVPPQMSLPVIPPPLPPEPVPASIVPPVQVPPPPPPPVAFTPAPVPPLPPVTAPVESASVPPLVAVPVSTMVRAVATPEPTPPPELIQQVHAVSPFVTTAPEPASPPFQSHPVDYPPLDQRRTVFQPLAFVTDVPMPPSALSPAVPPTTPPQKSADGETGEGNAAQGRMMTKDVEVGGFRIGETVHWTKGADDLPPVKITGFSPYGDRIMFVGSKIGIPIDEIVHLSGAEGSGPLAQKKLGVTDEAKALVAKADAGGVPLYYTESFKRILAENEIPYQDDMSPSDGIARLREKMESGEAQVVARPPVPLSQEANAPLNDWTTLPNPTPPQPVSQPPSTTSPRDPYREPV</sequence>
<dbReference type="InterPro" id="IPR058441">
    <property type="entry name" value="DUF8128"/>
</dbReference>
<dbReference type="InterPro" id="IPR051162">
    <property type="entry name" value="T4SS_component"/>
</dbReference>
<feature type="region of interest" description="Disordered" evidence="1">
    <location>
        <begin position="1294"/>
        <end position="1348"/>
    </location>
</feature>
<proteinExistence type="predicted"/>
<feature type="region of interest" description="Disordered" evidence="1">
    <location>
        <begin position="1136"/>
        <end position="1168"/>
    </location>
</feature>
<protein>
    <submittedName>
        <fullName evidence="4">Uncharacterized protein</fullName>
    </submittedName>
</protein>
<reference evidence="4 5" key="1">
    <citation type="journal article" date="2016" name="Nat. Commun.">
        <title>Thousands of microbial genomes shed light on interconnected biogeochemical processes in an aquifer system.</title>
        <authorList>
            <person name="Anantharaman K."/>
            <person name="Brown C.T."/>
            <person name="Hug L.A."/>
            <person name="Sharon I."/>
            <person name="Castelle C.J."/>
            <person name="Probst A.J."/>
            <person name="Thomas B.C."/>
            <person name="Singh A."/>
            <person name="Wilkins M.J."/>
            <person name="Karaoz U."/>
            <person name="Brodie E.L."/>
            <person name="Williams K.H."/>
            <person name="Hubbard S.S."/>
            <person name="Banfield J.F."/>
        </authorList>
    </citation>
    <scope>NUCLEOTIDE SEQUENCE [LARGE SCALE GENOMIC DNA]</scope>
</reference>
<accession>A0A1G2DH82</accession>
<feature type="compositionally biased region" description="Pro residues" evidence="1">
    <location>
        <begin position="1136"/>
        <end position="1149"/>
    </location>
</feature>
<dbReference type="EMBL" id="MHLO01000020">
    <property type="protein sequence ID" value="OGZ12321.1"/>
    <property type="molecule type" value="Genomic_DNA"/>
</dbReference>
<gene>
    <name evidence="4" type="ORF">A3C93_03345</name>
</gene>
<dbReference type="SUPFAM" id="SSF52540">
    <property type="entry name" value="P-loop containing nucleoside triphosphate hydrolases"/>
    <property type="match status" value="1"/>
</dbReference>
<dbReference type="Proteomes" id="UP000178636">
    <property type="component" value="Unassembled WGS sequence"/>
</dbReference>
<dbReference type="Gene3D" id="3.40.50.300">
    <property type="entry name" value="P-loop containing nucleotide triphosphate hydrolases"/>
    <property type="match status" value="2"/>
</dbReference>
<dbReference type="InterPro" id="IPR032689">
    <property type="entry name" value="TraG-D_C"/>
</dbReference>
<comment type="caution">
    <text evidence="4">The sequence shown here is derived from an EMBL/GenBank/DDBJ whole genome shotgun (WGS) entry which is preliminary data.</text>
</comment>
<evidence type="ECO:0000313" key="5">
    <source>
        <dbReference type="Proteomes" id="UP000178636"/>
    </source>
</evidence>
<dbReference type="PRINTS" id="PR01217">
    <property type="entry name" value="PRICHEXTENSN"/>
</dbReference>
<evidence type="ECO:0000259" key="2">
    <source>
        <dbReference type="Pfam" id="PF12696"/>
    </source>
</evidence>
<dbReference type="InterPro" id="IPR027417">
    <property type="entry name" value="P-loop_NTPase"/>
</dbReference>
<evidence type="ECO:0000256" key="1">
    <source>
        <dbReference type="SAM" id="MobiDB-lite"/>
    </source>
</evidence>
<dbReference type="CDD" id="cd01127">
    <property type="entry name" value="TrwB_TraG_TraD_VirD4"/>
    <property type="match status" value="1"/>
</dbReference>
<evidence type="ECO:0000259" key="3">
    <source>
        <dbReference type="Pfam" id="PF26449"/>
    </source>
</evidence>
<organism evidence="4 5">
    <name type="scientific">Candidatus Lloydbacteria bacterium RIFCSPHIGHO2_02_FULL_54_17</name>
    <dbReference type="NCBI Taxonomy" id="1798664"/>
    <lineage>
        <taxon>Bacteria</taxon>
        <taxon>Candidatus Lloydiibacteriota</taxon>
    </lineage>
</organism>
<dbReference type="PANTHER" id="PTHR30121">
    <property type="entry name" value="UNCHARACTERIZED PROTEIN YJGR-RELATED"/>
    <property type="match status" value="1"/>
</dbReference>